<dbReference type="AlphaFoldDB" id="A0A6J6WGM3"/>
<gene>
    <name evidence="4" type="ORF">UFOPK2958_00608</name>
</gene>
<evidence type="ECO:0000313" key="4">
    <source>
        <dbReference type="EMBL" id="CAB4782058.1"/>
    </source>
</evidence>
<proteinExistence type="predicted"/>
<evidence type="ECO:0000256" key="1">
    <source>
        <dbReference type="ARBA" id="ARBA00022679"/>
    </source>
</evidence>
<accession>A0A6J6WGM3</accession>
<name>A0A6J6WGM3_9ZZZZ</name>
<dbReference type="Gene3D" id="3.40.50.1220">
    <property type="entry name" value="TPP-binding domain"/>
    <property type="match status" value="1"/>
</dbReference>
<dbReference type="InterPro" id="IPR029035">
    <property type="entry name" value="DHS-like_NAD/FAD-binding_dom"/>
</dbReference>
<dbReference type="Gene3D" id="2.20.28.200">
    <property type="match status" value="1"/>
</dbReference>
<dbReference type="EMBL" id="CAFAAB010000054">
    <property type="protein sequence ID" value="CAB4782058.1"/>
    <property type="molecule type" value="Genomic_DNA"/>
</dbReference>
<evidence type="ECO:0000256" key="2">
    <source>
        <dbReference type="ARBA" id="ARBA00023027"/>
    </source>
</evidence>
<dbReference type="PROSITE" id="PS50305">
    <property type="entry name" value="SIRTUIN"/>
    <property type="match status" value="1"/>
</dbReference>
<dbReference type="InterPro" id="IPR026590">
    <property type="entry name" value="Ssirtuin_cat_dom"/>
</dbReference>
<dbReference type="InterPro" id="IPR050134">
    <property type="entry name" value="NAD-dep_sirtuin_deacylases"/>
</dbReference>
<dbReference type="PANTHER" id="PTHR11085:SF4">
    <property type="entry name" value="NAD-DEPENDENT PROTEIN DEACYLASE"/>
    <property type="match status" value="1"/>
</dbReference>
<evidence type="ECO:0000259" key="3">
    <source>
        <dbReference type="PROSITE" id="PS50305"/>
    </source>
</evidence>
<dbReference type="GO" id="GO:0070403">
    <property type="term" value="F:NAD+ binding"/>
    <property type="evidence" value="ECO:0007669"/>
    <property type="project" value="InterPro"/>
</dbReference>
<protein>
    <submittedName>
        <fullName evidence="4">Unannotated protein</fullName>
    </submittedName>
</protein>
<reference evidence="4" key="1">
    <citation type="submission" date="2020-05" db="EMBL/GenBank/DDBJ databases">
        <authorList>
            <person name="Chiriac C."/>
            <person name="Salcher M."/>
            <person name="Ghai R."/>
            <person name="Kavagutti S V."/>
        </authorList>
    </citation>
    <scope>NUCLEOTIDE SEQUENCE</scope>
</reference>
<keyword evidence="2" id="KW-0520">NAD</keyword>
<feature type="domain" description="Deacetylase sirtuin-type" evidence="3">
    <location>
        <begin position="1"/>
        <end position="257"/>
    </location>
</feature>
<dbReference type="SUPFAM" id="SSF52467">
    <property type="entry name" value="DHS-like NAD/FAD-binding domain"/>
    <property type="match status" value="1"/>
</dbReference>
<dbReference type="GO" id="GO:0017136">
    <property type="term" value="F:histone deacetylase activity, NAD-dependent"/>
    <property type="evidence" value="ECO:0007669"/>
    <property type="project" value="TreeGrafter"/>
</dbReference>
<keyword evidence="1" id="KW-0808">Transferase</keyword>
<sequence length="257" mass="27300">MPTNELQLAHRMVAEGQRVVLLTGAGISTASGIPDYRGPDGVWTKNPGAEVRAHIDVWMTDVEVRRAGWQRRANMSWGTVQPNAAHYAVADFALRETLDVVVTQNIDGLHQKAGLTGERLIEIHGTVHESLCMRCGSRGPIELIILRVEAGDSDPRCEAPSGDNRCGGILKAATISFGQSLIIEDLNRAERAARECDVFIAAGSTLGVYPIAAIVPVAHRAGAKIIIANGSPTEMDALADIVVAGDLTETLPAILAG</sequence>
<dbReference type="InterPro" id="IPR003000">
    <property type="entry name" value="Sirtuin"/>
</dbReference>
<dbReference type="PANTHER" id="PTHR11085">
    <property type="entry name" value="NAD-DEPENDENT PROTEIN DEACYLASE SIRTUIN-5, MITOCHONDRIAL-RELATED"/>
    <property type="match status" value="1"/>
</dbReference>
<organism evidence="4">
    <name type="scientific">freshwater metagenome</name>
    <dbReference type="NCBI Taxonomy" id="449393"/>
    <lineage>
        <taxon>unclassified sequences</taxon>
        <taxon>metagenomes</taxon>
        <taxon>ecological metagenomes</taxon>
    </lineage>
</organism>
<dbReference type="Pfam" id="PF02146">
    <property type="entry name" value="SIR2"/>
    <property type="match status" value="1"/>
</dbReference>
<dbReference type="CDD" id="cd01407">
    <property type="entry name" value="SIR2-fam"/>
    <property type="match status" value="1"/>
</dbReference>